<proteinExistence type="predicted"/>
<protein>
    <submittedName>
        <fullName evidence="1">Uncharacterized protein</fullName>
    </submittedName>
</protein>
<gene>
    <name evidence="1" type="ORF">BXU00_00430</name>
</gene>
<dbReference type="InterPro" id="IPR019410">
    <property type="entry name" value="Methyltransf_16"/>
</dbReference>
<evidence type="ECO:0000313" key="2">
    <source>
        <dbReference type="Proteomes" id="UP000266622"/>
    </source>
</evidence>
<dbReference type="CDD" id="cd02440">
    <property type="entry name" value="AdoMet_MTases"/>
    <property type="match status" value="1"/>
</dbReference>
<dbReference type="Gene3D" id="3.40.50.150">
    <property type="entry name" value="Vaccinia Virus protein VP39"/>
    <property type="match status" value="1"/>
</dbReference>
<comment type="caution">
    <text evidence="1">The sequence shown here is derived from an EMBL/GenBank/DDBJ whole genome shotgun (WGS) entry which is preliminary data.</text>
</comment>
<dbReference type="InterPro" id="IPR029063">
    <property type="entry name" value="SAM-dependent_MTases_sf"/>
</dbReference>
<dbReference type="SUPFAM" id="SSF53335">
    <property type="entry name" value="S-adenosyl-L-methionine-dependent methyltransferases"/>
    <property type="match status" value="1"/>
</dbReference>
<sequence length="85" mass="10067">MLQTNWSRHWKKYNRIDYRGWIKFVNRAYRDFSRYIKVKNPKIIELGAGTGLNSLLLAKILNAKKVVLVDNNDEALKISKINFKK</sequence>
<name>A0A397WNT4_9ARCH</name>
<accession>A0A397WNT4</accession>
<dbReference type="GO" id="GO:0008168">
    <property type="term" value="F:methyltransferase activity"/>
    <property type="evidence" value="ECO:0007669"/>
    <property type="project" value="InterPro"/>
</dbReference>
<dbReference type="EMBL" id="MWMI01000001">
    <property type="protein sequence ID" value="RIB35561.1"/>
    <property type="molecule type" value="Genomic_DNA"/>
</dbReference>
<dbReference type="Proteomes" id="UP000266622">
    <property type="component" value="Unassembled WGS sequence"/>
</dbReference>
<evidence type="ECO:0000313" key="1">
    <source>
        <dbReference type="EMBL" id="RIB35561.1"/>
    </source>
</evidence>
<organism evidence="1 2">
    <name type="scientific">Candidatus Nanoclepta minutus</name>
    <dbReference type="NCBI Taxonomy" id="1940235"/>
    <lineage>
        <taxon>Archaea</taxon>
        <taxon>Nanobdellota</taxon>
        <taxon>Candidatus Nanoclepta</taxon>
    </lineage>
</organism>
<dbReference type="Pfam" id="PF10294">
    <property type="entry name" value="Methyltransf_16"/>
    <property type="match status" value="1"/>
</dbReference>
<reference evidence="1 2" key="1">
    <citation type="journal article" date="2018" name="Syst. Appl. Microbiol.">
        <title>A new symbiotic nanoarchaeote (Candidatus Nanoclepta minutus) and its host (Zestosphaera tikiterensis gen. nov., sp. nov.) from a New Zealand hot spring.</title>
        <authorList>
            <person name="St John E."/>
            <person name="Liu Y."/>
            <person name="Podar M."/>
            <person name="Stott M.B."/>
            <person name="Meneghin J."/>
            <person name="Chen Z."/>
            <person name="Lagutin K."/>
            <person name="Mitchell K."/>
            <person name="Reysenbach A.L."/>
        </authorList>
    </citation>
    <scope>NUCLEOTIDE SEQUENCE [LARGE SCALE GENOMIC DNA]</scope>
    <source>
        <strain evidence="1">NZ3</strain>
    </source>
</reference>
<dbReference type="AlphaFoldDB" id="A0A397WNT4"/>